<evidence type="ECO:0000313" key="3">
    <source>
        <dbReference type="EMBL" id="MEJ2902722.1"/>
    </source>
</evidence>
<dbReference type="PANTHER" id="PTHR34407:SF1">
    <property type="entry name" value="SGNH HYDROLASE-TYPE ESTERASE DOMAIN-CONTAINING PROTEIN"/>
    <property type="match status" value="1"/>
</dbReference>
<gene>
    <name evidence="3" type="ORF">WAE58_09800</name>
</gene>
<dbReference type="EMBL" id="JBBEUB010000002">
    <property type="protein sequence ID" value="MEJ2902722.1"/>
    <property type="molecule type" value="Genomic_DNA"/>
</dbReference>
<evidence type="ECO:0000313" key="4">
    <source>
        <dbReference type="Proteomes" id="UP001378956"/>
    </source>
</evidence>
<organism evidence="3 4">
    <name type="scientific">Pedobacter panaciterrae</name>
    <dbReference type="NCBI Taxonomy" id="363849"/>
    <lineage>
        <taxon>Bacteria</taxon>
        <taxon>Pseudomonadati</taxon>
        <taxon>Bacteroidota</taxon>
        <taxon>Sphingobacteriia</taxon>
        <taxon>Sphingobacteriales</taxon>
        <taxon>Sphingobacteriaceae</taxon>
        <taxon>Pedobacter</taxon>
    </lineage>
</organism>
<feature type="domain" description="SGNH hydrolase-type esterase" evidence="2">
    <location>
        <begin position="54"/>
        <end position="223"/>
    </location>
</feature>
<dbReference type="CDD" id="cd00229">
    <property type="entry name" value="SGNH_hydrolase"/>
    <property type="match status" value="1"/>
</dbReference>
<protein>
    <submittedName>
        <fullName evidence="3">SGNH/GDSL hydrolase family protein</fullName>
    </submittedName>
</protein>
<dbReference type="Proteomes" id="UP001378956">
    <property type="component" value="Unassembled WGS sequence"/>
</dbReference>
<dbReference type="RefSeq" id="WP_337716307.1">
    <property type="nucleotide sequence ID" value="NZ_JBBEUB010000002.1"/>
</dbReference>
<dbReference type="Gene3D" id="3.40.50.1110">
    <property type="entry name" value="SGNH hydrolase"/>
    <property type="match status" value="1"/>
</dbReference>
<evidence type="ECO:0000256" key="1">
    <source>
        <dbReference type="SAM" id="SignalP"/>
    </source>
</evidence>
<name>A0ABU8NKI0_9SPHI</name>
<dbReference type="InterPro" id="IPR036514">
    <property type="entry name" value="SGNH_hydro_sf"/>
</dbReference>
<dbReference type="Gene3D" id="2.60.120.260">
    <property type="entry name" value="Galactose-binding domain-like"/>
    <property type="match status" value="1"/>
</dbReference>
<keyword evidence="4" id="KW-1185">Reference proteome</keyword>
<dbReference type="PANTHER" id="PTHR34407">
    <property type="entry name" value="EXPRESSED PROTEIN"/>
    <property type="match status" value="1"/>
</dbReference>
<proteinExistence type="predicted"/>
<reference evidence="3 4" key="1">
    <citation type="submission" date="2024-03" db="EMBL/GenBank/DDBJ databases">
        <title>Sequence of Lycoming College Course Isolates.</title>
        <authorList>
            <person name="Plotts O."/>
            <person name="Newman J."/>
        </authorList>
    </citation>
    <scope>NUCLEOTIDE SEQUENCE [LARGE SCALE GENOMIC DNA]</scope>
    <source>
        <strain evidence="3 4">CJB-3</strain>
    </source>
</reference>
<dbReference type="GO" id="GO:0016787">
    <property type="term" value="F:hydrolase activity"/>
    <property type="evidence" value="ECO:0007669"/>
    <property type="project" value="UniProtKB-KW"/>
</dbReference>
<feature type="chain" id="PRO_5045217735" evidence="1">
    <location>
        <begin position="21"/>
        <end position="394"/>
    </location>
</feature>
<comment type="caution">
    <text evidence="3">The sequence shown here is derived from an EMBL/GenBank/DDBJ whole genome shotgun (WGS) entry which is preliminary data.</text>
</comment>
<dbReference type="SUPFAM" id="SSF52266">
    <property type="entry name" value="SGNH hydrolase"/>
    <property type="match status" value="1"/>
</dbReference>
<keyword evidence="1" id="KW-0732">Signal</keyword>
<evidence type="ECO:0000259" key="2">
    <source>
        <dbReference type="Pfam" id="PF13472"/>
    </source>
</evidence>
<feature type="signal peptide" evidence="1">
    <location>
        <begin position="1"/>
        <end position="20"/>
    </location>
</feature>
<dbReference type="InterPro" id="IPR013830">
    <property type="entry name" value="SGNH_hydro"/>
</dbReference>
<dbReference type="Pfam" id="PF13472">
    <property type="entry name" value="Lipase_GDSL_2"/>
    <property type="match status" value="1"/>
</dbReference>
<sequence>MRKFVLCFLVGLVCSASVIAQVKTLPFSKYITERKGLQNAYNAISIQKNATVAFLGGSITYNSGWRDKVCAYLKERFPATKFHFIAAGIPSLGSLPHTFRLSRDVLDSGKVDLLFLEAAVNDQVNGTDSVTQVQSLEGIVRHAKTNNPLMDIVMMSFADPDKTKLYDSGIVPTSVANHELVADHYQLPSINLAKAIRDKLANNEFSWEKDFKDLHPSPFGQELYFEAIKDLLSSSLSKAKQQKATKLPALLNKGSFTRGRYLSIETAENKNGWELVKSWTPEDGLGTRPGFVKVPMLVSTVAGSSFTLKFKGNAVGMAIVSGSDAGIVSYSIDNGAEKQLDLFTQWSKSLHLPWYVLFGSNLADTDHVLKVTISAEKNQNSKGTACRIVNFLIN</sequence>
<accession>A0ABU8NKI0</accession>
<keyword evidence="3" id="KW-0378">Hydrolase</keyword>